<sequence>MSEGTTLAPDPIAVRAFAERLNFHVAAAFAGYHDPGLMQLVAIHPASEATLTFPFKIGEVNYMVAEAIRQAESGHNVYVEARTVQSGVKRGKRGGIADTVGVFGLVNDADADKGKAGRLSVEPSFVIETSPGNAHHWLLLDRPLGAQQAQELGAAIRAQGGADSASGVITQPYRIPGTPNYPGRLKLARGRTAVATSIVSLDGKVWSAAELQAAFPSQPKPQVERRERAAGASGITSPRVEDVVSEIGGDRSSRFYAAVAFAFKDGLMQDDLEVLMRQYPEGCGGKYLEPYDRLAREIDRAWEKVATNTDAVQEAATTPAYADGSSPIEEARRAVQAGVQHFIETAEAYRLAGDPEADPPVQALAVTTGVGKTRATARAVAAYVIGRRDSGTPAKPILYAVPTHRLGDEIEAQFAEQGVSARVFRGRQADDPSRPGETMCDDLEAVSIALSMGGGSSVTKMCCRAKLDDGTEAQCQFYGTCSYQAQVTTQPEVWIVAHQLLFSAGTALGKVEFVIVDEGFWQTGIRIPKRGLTLDEIGSAVDSKGAAQDYLANDVEVYRAQLARALKRQGQPGGVRRTDLVAEGLDVDRCTAAISAEWKLKDKVAIYPGMSRPERRIAARAAEQARHAQAFIGLWIAARGVLYDETIEVSGRLYIDTRDDEDGRVLVAKARSLKSIPKHWHCPTLILDATLPSLEILQAFYPQVQPAPAIEAAMPHARVRYVTDAPTSANKLKPDEDGTGNRNLRSVRREILRRFMELGRVPVLVIAQKAVAEWLRGSG</sequence>
<proteinExistence type="predicted"/>
<reference evidence="1 2" key="1">
    <citation type="submission" date="2024-06" db="EMBL/GenBank/DDBJ databases">
        <title>Genomic Encyclopedia of Type Strains, Phase IV (KMG-IV): sequencing the most valuable type-strain genomes for metagenomic binning, comparative biology and taxonomic classification.</title>
        <authorList>
            <person name="Goeker M."/>
        </authorList>
    </citation>
    <scope>NUCLEOTIDE SEQUENCE [LARGE SCALE GENOMIC DNA]</scope>
    <source>
        <strain evidence="1 2">DSM 21331</strain>
    </source>
</reference>
<accession>A0ABV2LC22</accession>
<feature type="non-terminal residue" evidence="1">
    <location>
        <position position="779"/>
    </location>
</feature>
<dbReference type="EMBL" id="JBEPMM010000027">
    <property type="protein sequence ID" value="MET3695412.1"/>
    <property type="molecule type" value="Genomic_DNA"/>
</dbReference>
<gene>
    <name evidence="1" type="ORF">ABID43_004980</name>
</gene>
<dbReference type="InterPro" id="IPR027417">
    <property type="entry name" value="P-loop_NTPase"/>
</dbReference>
<evidence type="ECO:0000313" key="2">
    <source>
        <dbReference type="Proteomes" id="UP001549145"/>
    </source>
</evidence>
<dbReference type="Gene3D" id="3.30.70.1790">
    <property type="entry name" value="RepB DNA-primase, N-terminal domain"/>
    <property type="match status" value="1"/>
</dbReference>
<protein>
    <recommendedName>
        <fullName evidence="3">RepB-like DNA primase domain-containing protein</fullName>
    </recommendedName>
</protein>
<evidence type="ECO:0008006" key="3">
    <source>
        <dbReference type="Google" id="ProtNLM"/>
    </source>
</evidence>
<organism evidence="1 2">
    <name type="scientific">Methylobacterium goesingense</name>
    <dbReference type="NCBI Taxonomy" id="243690"/>
    <lineage>
        <taxon>Bacteria</taxon>
        <taxon>Pseudomonadati</taxon>
        <taxon>Pseudomonadota</taxon>
        <taxon>Alphaproteobacteria</taxon>
        <taxon>Hyphomicrobiales</taxon>
        <taxon>Methylobacteriaceae</taxon>
        <taxon>Methylobacterium</taxon>
    </lineage>
</organism>
<comment type="caution">
    <text evidence="1">The sequence shown here is derived from an EMBL/GenBank/DDBJ whole genome shotgun (WGS) entry which is preliminary data.</text>
</comment>
<dbReference type="Proteomes" id="UP001549145">
    <property type="component" value="Unassembled WGS sequence"/>
</dbReference>
<evidence type="ECO:0000313" key="1">
    <source>
        <dbReference type="EMBL" id="MET3695412.1"/>
    </source>
</evidence>
<dbReference type="SUPFAM" id="SSF52540">
    <property type="entry name" value="P-loop containing nucleoside triphosphate hydrolases"/>
    <property type="match status" value="1"/>
</dbReference>
<name>A0ABV2LC22_9HYPH</name>
<keyword evidence="2" id="KW-1185">Reference proteome</keyword>